<gene>
    <name evidence="2" type="ORF">H8Z76_07570</name>
</gene>
<dbReference type="RefSeq" id="WP_186982102.1">
    <property type="nucleotide sequence ID" value="NZ_JACOQH010000004.1"/>
</dbReference>
<sequence length="371" mass="44174">MQLPYSEELNIEYLGRLFDNTSECYKFFWFKAIVAKVTEGKRELTYEELVDEMIADAWYMVTEYHLNLGPKDTLECLVDLIKKKNAGLKSCEKKSVIIDFLRTTDDKEILSKKRTLTYNVPYRLQAPFMSKLKGKAWNVGENELIAKINRENRLIYYFTALNGLSTKIIVQEDWARYIIKNQEIIRGWLEYNMILYIQKRNPSVPGIADKLRPPQERKLEKVKRYWKLILPLEPVREIYGDQILTDTDISIDHFVPWSYVAHDEMWNLNPTTKSINSSKSNNLPDWDTYFEKLVRQEFQSYQLIWKYDIVHKEFEKCAKEHINNEDIRYRIYRRGLVFPEFSGELKSIILPIYQSAKNCGFGSWQYQRGEL</sequence>
<keyword evidence="2" id="KW-0378">Hydrolase</keyword>
<dbReference type="Gene3D" id="1.10.30.50">
    <property type="match status" value="1"/>
</dbReference>
<dbReference type="Proteomes" id="UP000621540">
    <property type="component" value="Unassembled WGS sequence"/>
</dbReference>
<feature type="domain" description="HNH nuclease" evidence="1">
    <location>
        <begin position="240"/>
        <end position="284"/>
    </location>
</feature>
<dbReference type="Pfam" id="PF13395">
    <property type="entry name" value="HNH_4"/>
    <property type="match status" value="1"/>
</dbReference>
<name>A0ABR7IAE6_9FIRM</name>
<dbReference type="GO" id="GO:0004519">
    <property type="term" value="F:endonuclease activity"/>
    <property type="evidence" value="ECO:0007669"/>
    <property type="project" value="UniProtKB-KW"/>
</dbReference>
<keyword evidence="2" id="KW-0540">Nuclease</keyword>
<dbReference type="InterPro" id="IPR003615">
    <property type="entry name" value="HNH_nuc"/>
</dbReference>
<protein>
    <submittedName>
        <fullName evidence="2">HNH endonuclease</fullName>
    </submittedName>
</protein>
<dbReference type="EMBL" id="JACOQH010000004">
    <property type="protein sequence ID" value="MBC5753885.1"/>
    <property type="molecule type" value="Genomic_DNA"/>
</dbReference>
<accession>A0ABR7IAE6</accession>
<evidence type="ECO:0000313" key="2">
    <source>
        <dbReference type="EMBL" id="MBC5753885.1"/>
    </source>
</evidence>
<reference evidence="2 3" key="1">
    <citation type="submission" date="2020-08" db="EMBL/GenBank/DDBJ databases">
        <title>Genome public.</title>
        <authorList>
            <person name="Liu C."/>
            <person name="Sun Q."/>
        </authorList>
    </citation>
    <scope>NUCLEOTIDE SEQUENCE [LARGE SCALE GENOMIC DNA]</scope>
    <source>
        <strain evidence="2 3">BX0805</strain>
    </source>
</reference>
<keyword evidence="3" id="KW-1185">Reference proteome</keyword>
<evidence type="ECO:0000259" key="1">
    <source>
        <dbReference type="Pfam" id="PF13395"/>
    </source>
</evidence>
<evidence type="ECO:0000313" key="3">
    <source>
        <dbReference type="Proteomes" id="UP000621540"/>
    </source>
</evidence>
<proteinExistence type="predicted"/>
<organism evidence="2 3">
    <name type="scientific">Roseburia yibonii</name>
    <dbReference type="NCBI Taxonomy" id="2763063"/>
    <lineage>
        <taxon>Bacteria</taxon>
        <taxon>Bacillati</taxon>
        <taxon>Bacillota</taxon>
        <taxon>Clostridia</taxon>
        <taxon>Lachnospirales</taxon>
        <taxon>Lachnospiraceae</taxon>
        <taxon>Roseburia</taxon>
    </lineage>
</organism>
<comment type="caution">
    <text evidence="2">The sequence shown here is derived from an EMBL/GenBank/DDBJ whole genome shotgun (WGS) entry which is preliminary data.</text>
</comment>
<keyword evidence="2" id="KW-0255">Endonuclease</keyword>